<evidence type="ECO:0000256" key="2">
    <source>
        <dbReference type="ARBA" id="ARBA00022729"/>
    </source>
</evidence>
<feature type="domain" description="Leucine-binding protein" evidence="4">
    <location>
        <begin position="53"/>
        <end position="147"/>
    </location>
</feature>
<evidence type="ECO:0000313" key="6">
    <source>
        <dbReference type="Proteomes" id="UP000198701"/>
    </source>
</evidence>
<dbReference type="Gene3D" id="3.40.50.2300">
    <property type="match status" value="1"/>
</dbReference>
<dbReference type="InterPro" id="IPR051010">
    <property type="entry name" value="BCAA_transport"/>
</dbReference>
<evidence type="ECO:0000256" key="1">
    <source>
        <dbReference type="ARBA" id="ARBA00010062"/>
    </source>
</evidence>
<gene>
    <name evidence="5" type="ORF">SAMN05216282_104139</name>
</gene>
<feature type="signal peptide" evidence="3">
    <location>
        <begin position="1"/>
        <end position="24"/>
    </location>
</feature>
<comment type="similarity">
    <text evidence="1">Belongs to the leucine-binding protein family.</text>
</comment>
<dbReference type="EMBL" id="FNFU01000004">
    <property type="protein sequence ID" value="SDK27365.1"/>
    <property type="molecule type" value="Genomic_DNA"/>
</dbReference>
<dbReference type="Proteomes" id="UP000198701">
    <property type="component" value="Unassembled WGS sequence"/>
</dbReference>
<protein>
    <submittedName>
        <fullName evidence="5">Substrate-binding protein</fullName>
    </submittedName>
</protein>
<evidence type="ECO:0000313" key="5">
    <source>
        <dbReference type="EMBL" id="SDK27365.1"/>
    </source>
</evidence>
<organism evidence="5 6">
    <name type="scientific">Cryobacterium psychrotolerans</name>
    <dbReference type="NCBI Taxonomy" id="386301"/>
    <lineage>
        <taxon>Bacteria</taxon>
        <taxon>Bacillati</taxon>
        <taxon>Actinomycetota</taxon>
        <taxon>Actinomycetes</taxon>
        <taxon>Micrococcales</taxon>
        <taxon>Microbacteriaceae</taxon>
        <taxon>Cryobacterium</taxon>
    </lineage>
</organism>
<evidence type="ECO:0000259" key="4">
    <source>
        <dbReference type="Pfam" id="PF13458"/>
    </source>
</evidence>
<dbReference type="InterPro" id="IPR028081">
    <property type="entry name" value="Leu-bd"/>
</dbReference>
<dbReference type="OrthoDB" id="5125267at2"/>
<dbReference type="STRING" id="386301.SAMN05216282_104139"/>
<keyword evidence="6" id="KW-1185">Reference proteome</keyword>
<dbReference type="AlphaFoldDB" id="A0A1G9ALH1"/>
<dbReference type="PANTHER" id="PTHR30483">
    <property type="entry name" value="LEUCINE-SPECIFIC-BINDING PROTEIN"/>
    <property type="match status" value="1"/>
</dbReference>
<dbReference type="InterPro" id="IPR028082">
    <property type="entry name" value="Peripla_BP_I"/>
</dbReference>
<keyword evidence="2 3" id="KW-0732">Signal</keyword>
<sequence length="243" mass="24424">MTYRAFPVVIAGALALVVGLTGCTAPEAPKTPKPTPSATALPVPAPSGDGILRLGTMFPITGDAAATGKAQVAGTEVALREITEQGGVLGKPLELVHRNSAGDLDVALTNLIARKVDVVLWDPAVKVPEAAVAALEAADIPILPLGDFMHDGKPIAPGNPFAKRLRSADPGLTGFVGGAEAFDGVVTAALAATVAGDDGGPSVASRLDFVASGPTACTSWGECLAALADKQEIRFVGATGERS</sequence>
<evidence type="ECO:0000256" key="3">
    <source>
        <dbReference type="SAM" id="SignalP"/>
    </source>
</evidence>
<dbReference type="PROSITE" id="PS51257">
    <property type="entry name" value="PROKAR_LIPOPROTEIN"/>
    <property type="match status" value="1"/>
</dbReference>
<dbReference type="PANTHER" id="PTHR30483:SF6">
    <property type="entry name" value="PERIPLASMIC BINDING PROTEIN OF ABC TRANSPORTER FOR NATURAL AMINO ACIDS"/>
    <property type="match status" value="1"/>
</dbReference>
<accession>A0A1G9ALH1</accession>
<proteinExistence type="inferred from homology"/>
<dbReference type="SUPFAM" id="SSF53822">
    <property type="entry name" value="Periplasmic binding protein-like I"/>
    <property type="match status" value="1"/>
</dbReference>
<reference evidence="5 6" key="1">
    <citation type="submission" date="2016-10" db="EMBL/GenBank/DDBJ databases">
        <authorList>
            <person name="de Groot N.N."/>
        </authorList>
    </citation>
    <scope>NUCLEOTIDE SEQUENCE [LARGE SCALE GENOMIC DNA]</scope>
    <source>
        <strain evidence="5 6">CGMCC 1.5382</strain>
    </source>
</reference>
<dbReference type="RefSeq" id="WP_092322309.1">
    <property type="nucleotide sequence ID" value="NZ_FNFU01000004.1"/>
</dbReference>
<feature type="chain" id="PRO_5041051230" evidence="3">
    <location>
        <begin position="25"/>
        <end position="243"/>
    </location>
</feature>
<name>A0A1G9ALH1_9MICO</name>
<dbReference type="Pfam" id="PF13458">
    <property type="entry name" value="Peripla_BP_6"/>
    <property type="match status" value="1"/>
</dbReference>